<dbReference type="Proteomes" id="UP000800096">
    <property type="component" value="Unassembled WGS sequence"/>
</dbReference>
<keyword evidence="4" id="KW-1185">Reference proteome</keyword>
<feature type="region of interest" description="Disordered" evidence="1">
    <location>
        <begin position="480"/>
        <end position="505"/>
    </location>
</feature>
<gene>
    <name evidence="3" type="ORF">BDU57DRAFT_516139</name>
</gene>
<name>A0A6A5QN14_AMPQU</name>
<organism evidence="3 4">
    <name type="scientific">Ampelomyces quisqualis</name>
    <name type="common">Powdery mildew agent</name>
    <dbReference type="NCBI Taxonomy" id="50730"/>
    <lineage>
        <taxon>Eukaryota</taxon>
        <taxon>Fungi</taxon>
        <taxon>Dikarya</taxon>
        <taxon>Ascomycota</taxon>
        <taxon>Pezizomycotina</taxon>
        <taxon>Dothideomycetes</taxon>
        <taxon>Pleosporomycetidae</taxon>
        <taxon>Pleosporales</taxon>
        <taxon>Pleosporineae</taxon>
        <taxon>Phaeosphaeriaceae</taxon>
        <taxon>Ampelomyces</taxon>
    </lineage>
</organism>
<dbReference type="EMBL" id="ML979135">
    <property type="protein sequence ID" value="KAF1916190.1"/>
    <property type="molecule type" value="Genomic_DNA"/>
</dbReference>
<evidence type="ECO:0000256" key="1">
    <source>
        <dbReference type="SAM" id="MobiDB-lite"/>
    </source>
</evidence>
<dbReference type="OrthoDB" id="5381672at2759"/>
<keyword evidence="2" id="KW-1133">Transmembrane helix</keyword>
<reference evidence="3" key="1">
    <citation type="journal article" date="2020" name="Stud. Mycol.">
        <title>101 Dothideomycetes genomes: a test case for predicting lifestyles and emergence of pathogens.</title>
        <authorList>
            <person name="Haridas S."/>
            <person name="Albert R."/>
            <person name="Binder M."/>
            <person name="Bloem J."/>
            <person name="Labutti K."/>
            <person name="Salamov A."/>
            <person name="Andreopoulos B."/>
            <person name="Baker S."/>
            <person name="Barry K."/>
            <person name="Bills G."/>
            <person name="Bluhm B."/>
            <person name="Cannon C."/>
            <person name="Castanera R."/>
            <person name="Culley D."/>
            <person name="Daum C."/>
            <person name="Ezra D."/>
            <person name="Gonzalez J."/>
            <person name="Henrissat B."/>
            <person name="Kuo A."/>
            <person name="Liang C."/>
            <person name="Lipzen A."/>
            <person name="Lutzoni F."/>
            <person name="Magnuson J."/>
            <person name="Mondo S."/>
            <person name="Nolan M."/>
            <person name="Ohm R."/>
            <person name="Pangilinan J."/>
            <person name="Park H.-J."/>
            <person name="Ramirez L."/>
            <person name="Alfaro M."/>
            <person name="Sun H."/>
            <person name="Tritt A."/>
            <person name="Yoshinaga Y."/>
            <person name="Zwiers L.-H."/>
            <person name="Turgeon B."/>
            <person name="Goodwin S."/>
            <person name="Spatafora J."/>
            <person name="Crous P."/>
            <person name="Grigoriev I."/>
        </authorList>
    </citation>
    <scope>NUCLEOTIDE SEQUENCE</scope>
    <source>
        <strain evidence="3">HMLAC05119</strain>
    </source>
</reference>
<feature type="transmembrane region" description="Helical" evidence="2">
    <location>
        <begin position="49"/>
        <end position="71"/>
    </location>
</feature>
<keyword evidence="2" id="KW-0812">Transmembrane</keyword>
<evidence type="ECO:0000313" key="4">
    <source>
        <dbReference type="Proteomes" id="UP000800096"/>
    </source>
</evidence>
<dbReference type="AlphaFoldDB" id="A0A6A5QN14"/>
<proteinExistence type="predicted"/>
<evidence type="ECO:0000313" key="3">
    <source>
        <dbReference type="EMBL" id="KAF1916190.1"/>
    </source>
</evidence>
<protein>
    <submittedName>
        <fullName evidence="3">Uncharacterized protein</fullName>
    </submittedName>
</protein>
<feature type="transmembrane region" description="Helical" evidence="2">
    <location>
        <begin position="638"/>
        <end position="660"/>
    </location>
</feature>
<keyword evidence="2" id="KW-0472">Membrane</keyword>
<evidence type="ECO:0000256" key="2">
    <source>
        <dbReference type="SAM" id="Phobius"/>
    </source>
</evidence>
<accession>A0A6A5QN14</accession>
<sequence>MPSTLFKEGKTRPNENFNSSDTLIARDSQQTHVPLKIELPALRYRHRALWLLGFYIPLLVIPWALTCVLVYHPLGARSYYDQAGLEDSKLTLHRRMDNALSVINSFTGIVTVPIISALLTQAAVVYAQRRRKDQFISVRQMFALADQGWSNFGVLHEAWPPWRGHTSGPGAAGSPFLWLAAAFIMLCAVQQPLREALVSKESTSIMTYRDNTAAAFGVDKATARLLGHDAEPFDLAEIPEDIVVQNVMNSLATFDRYEMPPYIWTDPGGERGFVKATSFGFGSKTPGPWMQPTPDYFVAALPNATTTGVLRHRLMRLNSTVDCDQINMSNFPSRCEGQRPFAASYNWTEGPAVRLCVPGERGLYPWETNRNRQDITEDFYLDVSGLAPASGYGNTAYNTTLTLHCSVGTTRGYFEMGNYRNDLRPGPLLDRWEELDPYTDQPEYNDWLPNVWRDKNEYGENYKSLRGRRRRPMAEDKITDIPTWPAPEQDKTPWPTIPTSDGENRTMSGPLMTSILAMFGEQSFFASINESETALSQICESGRMPFITFSGYERYANECSTTSSSDNTGALGSTISKFLRSTFNDTSTAVNHLSAGIYFTNQAMLLQTVRISDGFTARPILTGSGALVQRPTVSKGGLVIVSTLVFFQLIGLAYLAWYIYQVPTWTGLLDALAVASITNSLEKGSIPAIGSMNSSDLDGLNETNGTIGVVNTECEEQALVVDHPGQKSVELGLGAPGLFHRRLVKFRVKRYTDTAMGCGCEGCRRRRAMPETDG</sequence>
<feature type="region of interest" description="Disordered" evidence="1">
    <location>
        <begin position="1"/>
        <end position="20"/>
    </location>
</feature>
<feature type="transmembrane region" description="Helical" evidence="2">
    <location>
        <begin position="102"/>
        <end position="127"/>
    </location>
</feature>